<evidence type="ECO:0000259" key="7">
    <source>
        <dbReference type="Pfam" id="PF00590"/>
    </source>
</evidence>
<accession>A0A2M7AW67</accession>
<evidence type="ECO:0000313" key="8">
    <source>
        <dbReference type="EMBL" id="PIU74803.1"/>
    </source>
</evidence>
<evidence type="ECO:0000256" key="6">
    <source>
        <dbReference type="HAMAP-Rule" id="MF_01877"/>
    </source>
</evidence>
<dbReference type="PANTHER" id="PTHR46111">
    <property type="entry name" value="RIBOSOMAL RNA SMALL SUBUNIT METHYLTRANSFERASE I"/>
    <property type="match status" value="1"/>
</dbReference>
<keyword evidence="3 6" id="KW-0489">Methyltransferase</keyword>
<dbReference type="Proteomes" id="UP000228775">
    <property type="component" value="Unassembled WGS sequence"/>
</dbReference>
<dbReference type="AlphaFoldDB" id="A0A2M7AW67"/>
<dbReference type="PANTHER" id="PTHR46111:SF1">
    <property type="entry name" value="RIBOSOMAL RNA SMALL SUBUNIT METHYLTRANSFERASE I"/>
    <property type="match status" value="1"/>
</dbReference>
<dbReference type="GO" id="GO:0005737">
    <property type="term" value="C:cytoplasm"/>
    <property type="evidence" value="ECO:0007669"/>
    <property type="project" value="UniProtKB-SubCell"/>
</dbReference>
<dbReference type="InterPro" id="IPR014777">
    <property type="entry name" value="4pyrrole_Mease_sub1"/>
</dbReference>
<evidence type="ECO:0000313" key="9">
    <source>
        <dbReference type="Proteomes" id="UP000228775"/>
    </source>
</evidence>
<dbReference type="InterPro" id="IPR000878">
    <property type="entry name" value="4pyrrol_Mease"/>
</dbReference>
<comment type="catalytic activity">
    <reaction evidence="6">
        <text>cytidine(1402) in 16S rRNA + S-adenosyl-L-methionine = 2'-O-methylcytidine(1402) in 16S rRNA + S-adenosyl-L-homocysteine + H(+)</text>
        <dbReference type="Rhea" id="RHEA:42924"/>
        <dbReference type="Rhea" id="RHEA-COMP:10285"/>
        <dbReference type="Rhea" id="RHEA-COMP:10286"/>
        <dbReference type="ChEBI" id="CHEBI:15378"/>
        <dbReference type="ChEBI" id="CHEBI:57856"/>
        <dbReference type="ChEBI" id="CHEBI:59789"/>
        <dbReference type="ChEBI" id="CHEBI:74495"/>
        <dbReference type="ChEBI" id="CHEBI:82748"/>
        <dbReference type="EC" id="2.1.1.198"/>
    </reaction>
</comment>
<evidence type="ECO:0000256" key="1">
    <source>
        <dbReference type="ARBA" id="ARBA00022490"/>
    </source>
</evidence>
<dbReference type="Gene3D" id="3.30.950.10">
    <property type="entry name" value="Methyltransferase, Cobalt-precorrin-4 Transmethylase, Domain 2"/>
    <property type="match status" value="1"/>
</dbReference>
<organism evidence="8 9">
    <name type="scientific">Candidatus Portnoybacteria bacterium CG06_land_8_20_14_3_00_39_12</name>
    <dbReference type="NCBI Taxonomy" id="1974809"/>
    <lineage>
        <taxon>Bacteria</taxon>
        <taxon>Candidatus Portnoyibacteriota</taxon>
    </lineage>
</organism>
<keyword evidence="4 6" id="KW-0808">Transferase</keyword>
<comment type="function">
    <text evidence="6">Catalyzes the 2'-O-methylation of the ribose of cytidine 1402 (C1402) in 16S rRNA.</text>
</comment>
<dbReference type="GO" id="GO:0070677">
    <property type="term" value="F:rRNA (cytosine-2'-O-)-methyltransferase activity"/>
    <property type="evidence" value="ECO:0007669"/>
    <property type="project" value="UniProtKB-UniRule"/>
</dbReference>
<comment type="subcellular location">
    <subcellularLocation>
        <location evidence="6">Cytoplasm</location>
    </subcellularLocation>
</comment>
<dbReference type="EC" id="2.1.1.198" evidence="6"/>
<dbReference type="Gene3D" id="3.40.1010.10">
    <property type="entry name" value="Cobalt-precorrin-4 Transmethylase, Domain 1"/>
    <property type="match status" value="1"/>
</dbReference>
<dbReference type="EMBL" id="PEVY01000087">
    <property type="protein sequence ID" value="PIU74803.1"/>
    <property type="molecule type" value="Genomic_DNA"/>
</dbReference>
<evidence type="ECO:0000256" key="5">
    <source>
        <dbReference type="ARBA" id="ARBA00022691"/>
    </source>
</evidence>
<evidence type="ECO:0000256" key="3">
    <source>
        <dbReference type="ARBA" id="ARBA00022603"/>
    </source>
</evidence>
<dbReference type="InterPro" id="IPR014776">
    <property type="entry name" value="4pyrrole_Mease_sub2"/>
</dbReference>
<evidence type="ECO:0000256" key="4">
    <source>
        <dbReference type="ARBA" id="ARBA00022679"/>
    </source>
</evidence>
<gene>
    <name evidence="6" type="primary">rsmI</name>
    <name evidence="8" type="ORF">COS76_04160</name>
</gene>
<keyword evidence="1 6" id="KW-0963">Cytoplasm</keyword>
<dbReference type="CDD" id="cd11648">
    <property type="entry name" value="RsmI"/>
    <property type="match status" value="1"/>
</dbReference>
<dbReference type="InterPro" id="IPR008189">
    <property type="entry name" value="rRNA_ssu_MeTfrase_I"/>
</dbReference>
<feature type="domain" description="Tetrapyrrole methylase" evidence="7">
    <location>
        <begin position="1"/>
        <end position="99"/>
    </location>
</feature>
<sequence length="274" mass="31119">MLYIIATPIGNLKDITLRALEILKEVDLILAEDTRQTRRLLMHYEINKPLQSYHQHSRLQKIDWILDLLRQGKNLALVTDAGTPGIADPGNRLVEVVCHSEFISESSRDVLDEIPKRIRDDNGYNISISPIPGPCALTAALSISGLPTDKFLFLGFPPAKKKRQKFFEQVVNSKHTVVFYESCHRILRTLEDLNVILSVAKRSEESREYDGSSLRSFGQSPQDDINERQLVVCRELTKKFETIYRGDCAPIISQLKKENHEPRGEFVVVVAPTP</sequence>
<protein>
    <recommendedName>
        <fullName evidence="6">Ribosomal RNA small subunit methyltransferase I</fullName>
        <ecNumber evidence="6">2.1.1.198</ecNumber>
    </recommendedName>
    <alternativeName>
        <fullName evidence="6">16S rRNA 2'-O-ribose C1402 methyltransferase</fullName>
    </alternativeName>
    <alternativeName>
        <fullName evidence="6">rRNA (cytidine-2'-O-)-methyltransferase RsmI</fullName>
    </alternativeName>
</protein>
<comment type="caution">
    <text evidence="8">The sequence shown here is derived from an EMBL/GenBank/DDBJ whole genome shotgun (WGS) entry which is preliminary data.</text>
</comment>
<reference evidence="9" key="1">
    <citation type="submission" date="2017-09" db="EMBL/GenBank/DDBJ databases">
        <title>Depth-based differentiation of microbial function through sediment-hosted aquifers and enrichment of novel symbionts in the deep terrestrial subsurface.</title>
        <authorList>
            <person name="Probst A.J."/>
            <person name="Ladd B."/>
            <person name="Jarett J.K."/>
            <person name="Geller-Mcgrath D.E."/>
            <person name="Sieber C.M.K."/>
            <person name="Emerson J.B."/>
            <person name="Anantharaman K."/>
            <person name="Thomas B.C."/>
            <person name="Malmstrom R."/>
            <person name="Stieglmeier M."/>
            <person name="Klingl A."/>
            <person name="Woyke T."/>
            <person name="Ryan C.M."/>
            <person name="Banfield J.F."/>
        </authorList>
    </citation>
    <scope>NUCLEOTIDE SEQUENCE [LARGE SCALE GENOMIC DNA]</scope>
</reference>
<dbReference type="PIRSF" id="PIRSF005917">
    <property type="entry name" value="MTase_YraL"/>
    <property type="match status" value="1"/>
</dbReference>
<dbReference type="Pfam" id="PF00590">
    <property type="entry name" value="TP_methylase"/>
    <property type="match status" value="2"/>
</dbReference>
<name>A0A2M7AW67_9BACT</name>
<dbReference type="HAMAP" id="MF_01877">
    <property type="entry name" value="16SrRNA_methyltr_I"/>
    <property type="match status" value="1"/>
</dbReference>
<comment type="similarity">
    <text evidence="6">Belongs to the methyltransferase superfamily. RsmI family.</text>
</comment>
<feature type="domain" description="Tetrapyrrole methylase" evidence="7">
    <location>
        <begin position="122"/>
        <end position="247"/>
    </location>
</feature>
<dbReference type="SUPFAM" id="SSF53790">
    <property type="entry name" value="Tetrapyrrole methylase"/>
    <property type="match status" value="2"/>
</dbReference>
<keyword evidence="5 6" id="KW-0949">S-adenosyl-L-methionine</keyword>
<dbReference type="InterPro" id="IPR035996">
    <property type="entry name" value="4pyrrol_Methylase_sf"/>
</dbReference>
<proteinExistence type="inferred from homology"/>
<keyword evidence="2 6" id="KW-0698">rRNA processing</keyword>
<evidence type="ECO:0000256" key="2">
    <source>
        <dbReference type="ARBA" id="ARBA00022552"/>
    </source>
</evidence>